<keyword evidence="1" id="KW-1185">Reference proteome</keyword>
<dbReference type="AlphaFoldDB" id="A0A915CT88"/>
<evidence type="ECO:0000313" key="1">
    <source>
        <dbReference type="Proteomes" id="UP000887574"/>
    </source>
</evidence>
<sequence length="97" mass="10674">MADGGQGITLGARNVWPDAKRAMCNFHMKANLRKKIKILGIPKEVRGHLYSDIDVLQQASSMMEFLFAATALSHIGQASTLLTIYAHASRITSFQRG</sequence>
<reference evidence="2" key="1">
    <citation type="submission" date="2022-11" db="UniProtKB">
        <authorList>
            <consortium name="WormBaseParasite"/>
        </authorList>
    </citation>
    <scope>IDENTIFICATION</scope>
</reference>
<evidence type="ECO:0000313" key="2">
    <source>
        <dbReference type="WBParaSite" id="jg11988"/>
    </source>
</evidence>
<organism evidence="1 2">
    <name type="scientific">Ditylenchus dipsaci</name>
    <dbReference type="NCBI Taxonomy" id="166011"/>
    <lineage>
        <taxon>Eukaryota</taxon>
        <taxon>Metazoa</taxon>
        <taxon>Ecdysozoa</taxon>
        <taxon>Nematoda</taxon>
        <taxon>Chromadorea</taxon>
        <taxon>Rhabditida</taxon>
        <taxon>Tylenchina</taxon>
        <taxon>Tylenchomorpha</taxon>
        <taxon>Sphaerularioidea</taxon>
        <taxon>Anguinidae</taxon>
        <taxon>Anguininae</taxon>
        <taxon>Ditylenchus</taxon>
    </lineage>
</organism>
<name>A0A915CT88_9BILA</name>
<dbReference type="Proteomes" id="UP000887574">
    <property type="component" value="Unplaced"/>
</dbReference>
<proteinExistence type="predicted"/>
<dbReference type="WBParaSite" id="jg11988">
    <property type="protein sequence ID" value="jg11988"/>
    <property type="gene ID" value="jg11988"/>
</dbReference>
<protein>
    <submittedName>
        <fullName evidence="2">Transposase</fullName>
    </submittedName>
</protein>
<accession>A0A915CT88</accession>